<accession>A0A8J3BK99</accession>
<dbReference type="InterPro" id="IPR028082">
    <property type="entry name" value="Peripla_BP_I"/>
</dbReference>
<keyword evidence="2" id="KW-1185">Reference proteome</keyword>
<evidence type="ECO:0000313" key="1">
    <source>
        <dbReference type="EMBL" id="GGK28429.1"/>
    </source>
</evidence>
<comment type="caution">
    <text evidence="1">The sequence shown here is derived from an EMBL/GenBank/DDBJ whole genome shotgun (WGS) entry which is preliminary data.</text>
</comment>
<dbReference type="Proteomes" id="UP000662200">
    <property type="component" value="Unassembled WGS sequence"/>
</dbReference>
<evidence type="ECO:0000313" key="2">
    <source>
        <dbReference type="Proteomes" id="UP000662200"/>
    </source>
</evidence>
<reference evidence="1" key="1">
    <citation type="journal article" date="2014" name="Int. J. Syst. Evol. Microbiol.">
        <title>Complete genome sequence of Corynebacterium casei LMG S-19264T (=DSM 44701T), isolated from a smear-ripened cheese.</title>
        <authorList>
            <consortium name="US DOE Joint Genome Institute (JGI-PGF)"/>
            <person name="Walter F."/>
            <person name="Albersmeier A."/>
            <person name="Kalinowski J."/>
            <person name="Ruckert C."/>
        </authorList>
    </citation>
    <scope>NUCLEOTIDE SEQUENCE</scope>
    <source>
        <strain evidence="1">JCM 3091</strain>
    </source>
</reference>
<organism evidence="1 2">
    <name type="scientific">Pilimelia terevasa</name>
    <dbReference type="NCBI Taxonomy" id="53372"/>
    <lineage>
        <taxon>Bacteria</taxon>
        <taxon>Bacillati</taxon>
        <taxon>Actinomycetota</taxon>
        <taxon>Actinomycetes</taxon>
        <taxon>Micromonosporales</taxon>
        <taxon>Micromonosporaceae</taxon>
        <taxon>Pilimelia</taxon>
    </lineage>
</organism>
<name>A0A8J3BK99_9ACTN</name>
<dbReference type="SUPFAM" id="SSF53822">
    <property type="entry name" value="Periplasmic binding protein-like I"/>
    <property type="match status" value="1"/>
</dbReference>
<sequence length="882" mass="96269">MHVEQTESPAGGPMREYPAAVGFVRLLRQLLGGRGRGAWPMPLVPLRTHDEAGSATAWLGPLFAADGRQVPHVVVPDAPDVRALLHEVYGGLAQDFGLPVVRLRHYRLAHWLVGLDLRQVPVDQQQRHLYRQLRAHLHLQTGDPGAPSQALGGWIGFSYWLAATVLPGPLMRMLVTGRLLGFGREFRWAVRQQYPSPRPAGGFFALARHLGRHGHEPAMQPKLDRLLVHALLQDLRVAYRRRPWRLAAWRRTAAPVALLEDATAGTAGAALLELINTIRHDTEETDPLLVIAGRVRVPAGESTGVPVSGAAGAYEAWRTRLAADSRAGANTRWYLPMARPHPGLVDLVDDLPKIRPPRPPVLAHPLAVGLVVLAALLGTAGWYSPELYRAYQAYKAGCLTLVTDGAVRTKLIGGECVGYSDHPDQFFTADAGLREAEKIIFENNRLAREAAHQRPDQPYVTFVYLGSLTKPGTLATEETFAAEREELQGMAAAQARAYGLATNDPAQPLLRIVVANAGQEMAHAGDVVPMLGDLARQDPAVAGVVGLVESRTGTKEAIRKLSEAHLPTVAPTLSADDIADGARQYLQLSAPNIDEARLVHDHATKVLGRRRVMNFYTYGSKGLAGAASDLYVQTLAAGVRAKFGAAYYDSAFWTPGTDLRPYCADRYRDGVVFFGGRYSEFGAFAAALADRCNGRAVLLADDSVNRYMANARLRERAPANLPVAYVSKGALAYCDRLAQAADTERGGFLEDVRTTLGLCTPGRPVGERVGLAYDATRLLLKAVTVLTADGWRAQPGFSAQVYAQARALSTPYRSTTGLTRFDARGVATGKRLTLLCARNIQRAFRTDADVPYEIDQGWRSPVQQVEEQTYYQERPLRPRACR</sequence>
<protein>
    <submittedName>
        <fullName evidence="1">Uncharacterized protein</fullName>
    </submittedName>
</protein>
<gene>
    <name evidence="1" type="ORF">GCM10010124_21300</name>
</gene>
<dbReference type="EMBL" id="BMQC01000006">
    <property type="protein sequence ID" value="GGK28429.1"/>
    <property type="molecule type" value="Genomic_DNA"/>
</dbReference>
<dbReference type="RefSeq" id="WP_189114093.1">
    <property type="nucleotide sequence ID" value="NZ_BMQC01000006.1"/>
</dbReference>
<dbReference type="Gene3D" id="3.40.50.2300">
    <property type="match status" value="2"/>
</dbReference>
<reference evidence="1" key="2">
    <citation type="submission" date="2020-09" db="EMBL/GenBank/DDBJ databases">
        <authorList>
            <person name="Sun Q."/>
            <person name="Ohkuma M."/>
        </authorList>
    </citation>
    <scope>NUCLEOTIDE SEQUENCE</scope>
    <source>
        <strain evidence="1">JCM 3091</strain>
    </source>
</reference>
<dbReference type="AlphaFoldDB" id="A0A8J3BK99"/>
<proteinExistence type="predicted"/>